<dbReference type="InterPro" id="IPR041588">
    <property type="entry name" value="Integrase_H2C2"/>
</dbReference>
<dbReference type="InterPro" id="IPR008042">
    <property type="entry name" value="Retrotrans_Pao"/>
</dbReference>
<name>A0AAD9QQH4_ACRCE</name>
<dbReference type="Gene3D" id="3.10.10.10">
    <property type="entry name" value="HIV Type 1 Reverse Transcriptase, subunit A, domain 1"/>
    <property type="match status" value="1"/>
</dbReference>
<accession>A0AAD9QQH4</accession>
<dbReference type="Pfam" id="PF17921">
    <property type="entry name" value="Integrase_H2C2"/>
    <property type="match status" value="1"/>
</dbReference>
<reference evidence="2" key="1">
    <citation type="journal article" date="2023" name="G3 (Bethesda)">
        <title>Whole genome assembly and annotation of the endangered Caribbean coral Acropora cervicornis.</title>
        <authorList>
            <person name="Selwyn J.D."/>
            <person name="Vollmer S.V."/>
        </authorList>
    </citation>
    <scope>NUCLEOTIDE SEQUENCE</scope>
    <source>
        <strain evidence="2">K2</strain>
    </source>
</reference>
<dbReference type="Proteomes" id="UP001249851">
    <property type="component" value="Unassembled WGS sequence"/>
</dbReference>
<feature type="domain" description="Integrase zinc-binding" evidence="1">
    <location>
        <begin position="664"/>
        <end position="716"/>
    </location>
</feature>
<dbReference type="AlphaFoldDB" id="A0AAD9QQH4"/>
<gene>
    <name evidence="2" type="ORF">P5673_010692</name>
</gene>
<protein>
    <recommendedName>
        <fullName evidence="1">Integrase zinc-binding domain-containing protein</fullName>
    </recommendedName>
</protein>
<evidence type="ECO:0000313" key="2">
    <source>
        <dbReference type="EMBL" id="KAK2565568.1"/>
    </source>
</evidence>
<keyword evidence="3" id="KW-1185">Reference proteome</keyword>
<dbReference type="InterPro" id="IPR043128">
    <property type="entry name" value="Rev_trsase/Diguanyl_cyclase"/>
</dbReference>
<dbReference type="Gene3D" id="1.10.340.70">
    <property type="match status" value="1"/>
</dbReference>
<dbReference type="Pfam" id="PF05380">
    <property type="entry name" value="Peptidase_A17"/>
    <property type="match status" value="1"/>
</dbReference>
<dbReference type="SUPFAM" id="SSF56672">
    <property type="entry name" value="DNA/RNA polymerases"/>
    <property type="match status" value="1"/>
</dbReference>
<evidence type="ECO:0000313" key="3">
    <source>
        <dbReference type="Proteomes" id="UP001249851"/>
    </source>
</evidence>
<dbReference type="InterPro" id="IPR043502">
    <property type="entry name" value="DNA/RNA_pol_sf"/>
</dbReference>
<comment type="caution">
    <text evidence="2">The sequence shown here is derived from an EMBL/GenBank/DDBJ whole genome shotgun (WGS) entry which is preliminary data.</text>
</comment>
<sequence length="940" mass="106840">MKKPSAISSPGYIRKLVFALEAKPAPSVREELKVVSGEPMAKRNCFGWYVLGQFESNGSVKSEIQSIEVGTVSTLEDIKKLIHQDLLGVKPTKLCSCSENVLRESKFMKSLAASTTLVDGRIQKKGCFKVVDEEVQKSLEQNFVTKVPPEQSDHCKPEWYLPLQAVFTPERTTKVRLVFDSSSRGHDGLSLNDHLEKAWRWNEVAFTGNVRKMFNQVLVHPDDQVYHRFLWRSTTTDSPTVYQWLRLNFGDKPAPDIATNAINALAKLSQAEFLEAAKEVQDHVYMDDIGGSRETTEKAKQITNGIDTILKKGHFQIKAWHSNETEIDQSNGERNTDLLGLRWDKQTDKFTLKKNELGQLDVLTKRCCLGLVGQLWDPIGLVLPVAIKFRIDLQELWSSGYDWDEILPASIQSMNHPLAFEFDRKLKPSHAVGVLQVHGFCDGGEKAYGATPSPTFKPFVSARVAEIQESVGVDDFRYIRSKSNPADTLTRGTEPSRLTDWLEGPTFLQLPEGKWPSFRAEDLSILVKEAEETAVADVDAVIHEAASTEANAELEEDNPFFQELLKSCSTFSKIRRTLAHVRRFAQNTRKKNAKTGSITIQELKESENQLFKWSQLHLDPCVIDKKLIPSLEEDGLIRAHGRLEDARTLPQEMRNPVILPRDHLLVKLLLRHLHTKRAHCGYKSLIHEARRRYWIIGLRSMSKALTAKCITCRKLRNKPLDQLKGQIPSLRVAAGFPPFSNTAIDMFGPVHIKLNRKTLKEAQVVIFACMTTRAVHLELVNDRTSDAFLMSSFREFAWSPECFLDATCKNRAFSEEESRTFLSETTDIIIGRLLYPSSNDIWENPPITLNDVLIGHHVPLPQPESEERVNPRHLLRSSQDRVNEFWKCWMRYFAPNLLPQNKWFETSFGVGPQSEKITMEAGSCRRHVPGKRWPGQKGEN</sequence>
<dbReference type="EMBL" id="JARQWQ010000019">
    <property type="protein sequence ID" value="KAK2565568.1"/>
    <property type="molecule type" value="Genomic_DNA"/>
</dbReference>
<organism evidence="2 3">
    <name type="scientific">Acropora cervicornis</name>
    <name type="common">Staghorn coral</name>
    <dbReference type="NCBI Taxonomy" id="6130"/>
    <lineage>
        <taxon>Eukaryota</taxon>
        <taxon>Metazoa</taxon>
        <taxon>Cnidaria</taxon>
        <taxon>Anthozoa</taxon>
        <taxon>Hexacorallia</taxon>
        <taxon>Scleractinia</taxon>
        <taxon>Astrocoeniina</taxon>
        <taxon>Acroporidae</taxon>
        <taxon>Acropora</taxon>
    </lineage>
</organism>
<evidence type="ECO:0000259" key="1">
    <source>
        <dbReference type="Pfam" id="PF17921"/>
    </source>
</evidence>
<reference evidence="2" key="2">
    <citation type="journal article" date="2023" name="Science">
        <title>Genomic signatures of disease resistance in endangered staghorn corals.</title>
        <authorList>
            <person name="Vollmer S.V."/>
            <person name="Selwyn J.D."/>
            <person name="Despard B.A."/>
            <person name="Roesel C.L."/>
        </authorList>
    </citation>
    <scope>NUCLEOTIDE SEQUENCE</scope>
    <source>
        <strain evidence="2">K2</strain>
    </source>
</reference>
<dbReference type="PANTHER" id="PTHR47331">
    <property type="entry name" value="PHD-TYPE DOMAIN-CONTAINING PROTEIN"/>
    <property type="match status" value="1"/>
</dbReference>
<dbReference type="PANTHER" id="PTHR47331:SF1">
    <property type="entry name" value="GAG-LIKE PROTEIN"/>
    <property type="match status" value="1"/>
</dbReference>
<proteinExistence type="predicted"/>
<dbReference type="Gene3D" id="3.30.70.270">
    <property type="match status" value="1"/>
</dbReference>